<dbReference type="Pfam" id="PF12696">
    <property type="entry name" value="TraG-D_C"/>
    <property type="match status" value="1"/>
</dbReference>
<dbReference type="InterPro" id="IPR032689">
    <property type="entry name" value="TraG-D_C"/>
</dbReference>
<keyword evidence="10" id="KW-1185">Reference proteome</keyword>
<evidence type="ECO:0000256" key="6">
    <source>
        <dbReference type="SAM" id="MobiDB-lite"/>
    </source>
</evidence>
<dbReference type="PANTHER" id="PTHR37937:SF1">
    <property type="entry name" value="CONJUGATIVE TRANSFER: DNA TRANSPORT"/>
    <property type="match status" value="1"/>
</dbReference>
<dbReference type="PANTHER" id="PTHR37937">
    <property type="entry name" value="CONJUGATIVE TRANSFER: DNA TRANSPORT"/>
    <property type="match status" value="1"/>
</dbReference>
<dbReference type="InterPro" id="IPR051539">
    <property type="entry name" value="T4SS-coupling_protein"/>
</dbReference>
<dbReference type="SUPFAM" id="SSF52540">
    <property type="entry name" value="P-loop containing nucleoside triphosphate hydrolases"/>
    <property type="match status" value="1"/>
</dbReference>
<organism evidence="9 10">
    <name type="scientific">Streptomyces lutosisoli</name>
    <dbReference type="NCBI Taxonomy" id="2665721"/>
    <lineage>
        <taxon>Bacteria</taxon>
        <taxon>Bacillati</taxon>
        <taxon>Actinomycetota</taxon>
        <taxon>Actinomycetes</taxon>
        <taxon>Kitasatosporales</taxon>
        <taxon>Streptomycetaceae</taxon>
        <taxon>Streptomyces</taxon>
    </lineage>
</organism>
<accession>A0ABW2VPI8</accession>
<reference evidence="10" key="1">
    <citation type="journal article" date="2019" name="Int. J. Syst. Evol. Microbiol.">
        <title>The Global Catalogue of Microorganisms (GCM) 10K type strain sequencing project: providing services to taxonomists for standard genome sequencing and annotation.</title>
        <authorList>
            <consortium name="The Broad Institute Genomics Platform"/>
            <consortium name="The Broad Institute Genome Sequencing Center for Infectious Disease"/>
            <person name="Wu L."/>
            <person name="Ma J."/>
        </authorList>
    </citation>
    <scope>NUCLEOTIDE SEQUENCE [LARGE SCALE GENOMIC DNA]</scope>
    <source>
        <strain evidence="10">CGMCC 4.7198</strain>
    </source>
</reference>
<feature type="compositionally biased region" description="Polar residues" evidence="6">
    <location>
        <begin position="504"/>
        <end position="520"/>
    </location>
</feature>
<dbReference type="RefSeq" id="WP_381251375.1">
    <property type="nucleotide sequence ID" value="NZ_JBHTBI010000006.1"/>
</dbReference>
<keyword evidence="2" id="KW-1003">Cell membrane</keyword>
<evidence type="ECO:0000256" key="1">
    <source>
        <dbReference type="ARBA" id="ARBA00004651"/>
    </source>
</evidence>
<comment type="subcellular location">
    <subcellularLocation>
        <location evidence="1">Cell membrane</location>
        <topology evidence="1">Multi-pass membrane protein</topology>
    </subcellularLocation>
</comment>
<protein>
    <submittedName>
        <fullName evidence="9">Type IV secretory system conjugative DNA transfer family protein</fullName>
    </submittedName>
</protein>
<name>A0ABW2VPI8_9ACTN</name>
<dbReference type="InterPro" id="IPR027417">
    <property type="entry name" value="P-loop_NTPase"/>
</dbReference>
<feature type="transmembrane region" description="Helical" evidence="7">
    <location>
        <begin position="17"/>
        <end position="38"/>
    </location>
</feature>
<feature type="region of interest" description="Disordered" evidence="6">
    <location>
        <begin position="501"/>
        <end position="520"/>
    </location>
</feature>
<comment type="caution">
    <text evidence="9">The sequence shown here is derived from an EMBL/GenBank/DDBJ whole genome shotgun (WGS) entry which is preliminary data.</text>
</comment>
<proteinExistence type="predicted"/>
<evidence type="ECO:0000256" key="4">
    <source>
        <dbReference type="ARBA" id="ARBA00022989"/>
    </source>
</evidence>
<keyword evidence="4 7" id="KW-1133">Transmembrane helix</keyword>
<evidence type="ECO:0000313" key="9">
    <source>
        <dbReference type="EMBL" id="MFD0285889.1"/>
    </source>
</evidence>
<feature type="transmembrane region" description="Helical" evidence="7">
    <location>
        <begin position="82"/>
        <end position="102"/>
    </location>
</feature>
<gene>
    <name evidence="9" type="ORF">ACFQZP_30225</name>
</gene>
<evidence type="ECO:0000256" key="7">
    <source>
        <dbReference type="SAM" id="Phobius"/>
    </source>
</evidence>
<evidence type="ECO:0000313" key="10">
    <source>
        <dbReference type="Proteomes" id="UP001596957"/>
    </source>
</evidence>
<evidence type="ECO:0000259" key="8">
    <source>
        <dbReference type="Pfam" id="PF12696"/>
    </source>
</evidence>
<keyword evidence="3 7" id="KW-0812">Transmembrane</keyword>
<evidence type="ECO:0000256" key="3">
    <source>
        <dbReference type="ARBA" id="ARBA00022692"/>
    </source>
</evidence>
<feature type="domain" description="TraD/TraG TraM recognition site" evidence="8">
    <location>
        <begin position="419"/>
        <end position="537"/>
    </location>
</feature>
<feature type="region of interest" description="Disordered" evidence="6">
    <location>
        <begin position="578"/>
        <end position="603"/>
    </location>
</feature>
<sequence length="603" mass="63138">MPAPRTSAPSTTTGSDALLYLLFGVLGAAIAFGSLAWLTGNLTNALVGTDPWASFKATDALLHPDALWPHLSPTALLVGARLVPGLLSVCLTITGLVVWLRLRGGARNGLARKQDLAPLMDKEITAKAKSLRPSLSGLKPKEVAPADRGILVGTHSPGRAEVRASWEDVIVAIMAPRSGKTSGLGIPAILAAPGPVLLTSNKAANDAFTATVDSRAKVGTIWTLDPQQIAHHPREMWWDILADARDLAGAKRLAGHFVAASVDESSGADFWSTAASNTLGALFLAAASHRRPITDVLAWLASPADRTPVDLLTDAGHEAVAAQLQGTVSGATETRDGIYETARQYASCLLDPDVAAWVTPDKHLPEFKPSAFATSRDTLYLLSKDGGGSASAIIAAAADAVMRAAVVVAERSGGRLDPPALCVLDEAANVCKISDLPDLYSHLGSRGVIPMTILQSYRQGQRCWGEAGMDALWSAATIKIIGSGIDDADFADRLSRQVGDHDVQTTSVSTSDGGKSTSVSMRTERILPPDAIRALPKGKALLLATGIRVAMLDLRPWYKEPTAKVVGPASARATKAITERAIAKSPAPAQPQGNSERPAPSSL</sequence>
<dbReference type="CDD" id="cd01127">
    <property type="entry name" value="TrwB_TraG_TraD_VirD4"/>
    <property type="match status" value="1"/>
</dbReference>
<dbReference type="Gene3D" id="3.40.50.300">
    <property type="entry name" value="P-loop containing nucleotide triphosphate hydrolases"/>
    <property type="match status" value="1"/>
</dbReference>
<feature type="compositionally biased region" description="Polar residues" evidence="6">
    <location>
        <begin position="591"/>
        <end position="603"/>
    </location>
</feature>
<dbReference type="Proteomes" id="UP001596957">
    <property type="component" value="Unassembled WGS sequence"/>
</dbReference>
<dbReference type="EMBL" id="JBHTEC010000001">
    <property type="protein sequence ID" value="MFD0285889.1"/>
    <property type="molecule type" value="Genomic_DNA"/>
</dbReference>
<evidence type="ECO:0000256" key="2">
    <source>
        <dbReference type="ARBA" id="ARBA00022475"/>
    </source>
</evidence>
<keyword evidence="5 7" id="KW-0472">Membrane</keyword>
<evidence type="ECO:0000256" key="5">
    <source>
        <dbReference type="ARBA" id="ARBA00023136"/>
    </source>
</evidence>